<sequence length="280" mass="32449">MHLLIILVALVIAWSLRQHLPVLEMSNWQQRFERTLFLFLFPPLLLLMTAIAVLCMGPQGQMVGLQAGWFSYILAAAWLGIAAFFCLKLGWQGWQAIRRARECPKINFEGTDLRILDTEALFAAQIGFWQPELVVSQGLLKISREHLHSVLTHEQAHYYYRDTFWFFWLSWIRDCTAWLPNTNALWQELLILRELRADCWAAQQVDPLLLAESLLMVVSDRTLEPDIFCAALASYQVGDRLEQRINALLSPPYDITEPKLQSWSWFIFACLPLFTVVLHS</sequence>
<dbReference type="PANTHER" id="PTHR34978:SF3">
    <property type="entry name" value="SLR0241 PROTEIN"/>
    <property type="match status" value="1"/>
</dbReference>
<dbReference type="OrthoDB" id="462286at2"/>
<feature type="transmembrane region" description="Helical" evidence="1">
    <location>
        <begin position="69"/>
        <end position="91"/>
    </location>
</feature>
<feature type="transmembrane region" description="Helical" evidence="1">
    <location>
        <begin position="36"/>
        <end position="57"/>
    </location>
</feature>
<keyword evidence="2" id="KW-0378">Hydrolase</keyword>
<dbReference type="Proteomes" id="UP000185984">
    <property type="component" value="Unassembled WGS sequence"/>
</dbReference>
<keyword evidence="1" id="KW-0812">Transmembrane</keyword>
<reference evidence="2 3" key="1">
    <citation type="submission" date="2016-11" db="EMBL/GenBank/DDBJ databases">
        <title>Draft Genome Sequences of Nine Cyanobacterial Strains from Diverse Habitats.</title>
        <authorList>
            <person name="Zhu T."/>
            <person name="Hou S."/>
            <person name="Lu X."/>
            <person name="Hess W.R."/>
        </authorList>
    </citation>
    <scope>NUCLEOTIDE SEQUENCE [LARGE SCALE GENOMIC DNA]</scope>
    <source>
        <strain evidence="2 3">5.2 s.c.1</strain>
    </source>
</reference>
<comment type="caution">
    <text evidence="2">The sequence shown here is derived from an EMBL/GenBank/DDBJ whole genome shotgun (WGS) entry which is preliminary data.</text>
</comment>
<dbReference type="STRING" id="247279.NIES1031_02405"/>
<evidence type="ECO:0000313" key="2">
    <source>
        <dbReference type="EMBL" id="OKH28773.1"/>
    </source>
</evidence>
<dbReference type="PANTHER" id="PTHR34978">
    <property type="entry name" value="POSSIBLE SENSOR-TRANSDUCER PROTEIN BLAR"/>
    <property type="match status" value="1"/>
</dbReference>
<proteinExistence type="predicted"/>
<dbReference type="CDD" id="cd07326">
    <property type="entry name" value="M56_BlaR1_MecR1_like"/>
    <property type="match status" value="1"/>
</dbReference>
<dbReference type="RefSeq" id="WP_073547929.1">
    <property type="nucleotide sequence ID" value="NZ_CAWMVK010000012.1"/>
</dbReference>
<dbReference type="AlphaFoldDB" id="A0A1U7HYY7"/>
<keyword evidence="1" id="KW-1133">Transmembrane helix</keyword>
<keyword evidence="3" id="KW-1185">Reference proteome</keyword>
<accession>A0A1U7HYY7</accession>
<evidence type="ECO:0000313" key="3">
    <source>
        <dbReference type="Proteomes" id="UP000185984"/>
    </source>
</evidence>
<protein>
    <submittedName>
        <fullName evidence="2">Zn-dependent protease with chaperone function</fullName>
    </submittedName>
</protein>
<dbReference type="Gene3D" id="3.30.2010.10">
    <property type="entry name" value="Metalloproteases ('zincins'), catalytic domain"/>
    <property type="match status" value="1"/>
</dbReference>
<dbReference type="EMBL" id="MRCC01000002">
    <property type="protein sequence ID" value="OKH28773.1"/>
    <property type="molecule type" value="Genomic_DNA"/>
</dbReference>
<gene>
    <name evidence="2" type="ORF">NIES1031_02405</name>
</gene>
<organism evidence="2 3">
    <name type="scientific">Chroogloeocystis siderophila 5.2 s.c.1</name>
    <dbReference type="NCBI Taxonomy" id="247279"/>
    <lineage>
        <taxon>Bacteria</taxon>
        <taxon>Bacillati</taxon>
        <taxon>Cyanobacteriota</taxon>
        <taxon>Cyanophyceae</taxon>
        <taxon>Oscillatoriophycideae</taxon>
        <taxon>Chroococcales</taxon>
        <taxon>Chroococcaceae</taxon>
        <taxon>Chroogloeocystis</taxon>
    </lineage>
</organism>
<keyword evidence="2" id="KW-0645">Protease</keyword>
<dbReference type="GO" id="GO:0006508">
    <property type="term" value="P:proteolysis"/>
    <property type="evidence" value="ECO:0007669"/>
    <property type="project" value="UniProtKB-KW"/>
</dbReference>
<dbReference type="InterPro" id="IPR052173">
    <property type="entry name" value="Beta-lactam_resp_regulator"/>
</dbReference>
<keyword evidence="1" id="KW-0472">Membrane</keyword>
<name>A0A1U7HYY7_9CHRO</name>
<dbReference type="GO" id="GO:0008233">
    <property type="term" value="F:peptidase activity"/>
    <property type="evidence" value="ECO:0007669"/>
    <property type="project" value="UniProtKB-KW"/>
</dbReference>
<evidence type="ECO:0000256" key="1">
    <source>
        <dbReference type="SAM" id="Phobius"/>
    </source>
</evidence>